<sequence>MAVVPALRMSKLRAGTCRGLSTSGTRTPGSRSARPRLVELLAAAQASTALTPTRALASLGEVTSVAAAEQKVPDLVSSPAFAALLGRVEARLFSFSAMEAYLLVVCLCKLDKSAEVGAEVRSTLRAALQQLADDMEELGAEALAHLLQLRARLEEVAPSDFWPGLHALMARRLSLDAAGGTSCKALCRLAAAWRRLQRPNEVQELARACEQR</sequence>
<dbReference type="AlphaFoldDB" id="A0AA36ILH7"/>
<accession>A0AA36ILH7</accession>
<name>A0AA36ILH7_9DINO</name>
<feature type="non-terminal residue" evidence="1">
    <location>
        <position position="212"/>
    </location>
</feature>
<dbReference type="EMBL" id="CAUJNA010001983">
    <property type="protein sequence ID" value="CAJ1390001.1"/>
    <property type="molecule type" value="Genomic_DNA"/>
</dbReference>
<organism evidence="1 2">
    <name type="scientific">Effrenium voratum</name>
    <dbReference type="NCBI Taxonomy" id="2562239"/>
    <lineage>
        <taxon>Eukaryota</taxon>
        <taxon>Sar</taxon>
        <taxon>Alveolata</taxon>
        <taxon>Dinophyceae</taxon>
        <taxon>Suessiales</taxon>
        <taxon>Symbiodiniaceae</taxon>
        <taxon>Effrenium</taxon>
    </lineage>
</organism>
<proteinExistence type="predicted"/>
<gene>
    <name evidence="1" type="ORF">EVOR1521_LOCUS15514</name>
</gene>
<reference evidence="1" key="1">
    <citation type="submission" date="2023-08" db="EMBL/GenBank/DDBJ databases">
        <authorList>
            <person name="Chen Y."/>
            <person name="Shah S."/>
            <person name="Dougan E. K."/>
            <person name="Thang M."/>
            <person name="Chan C."/>
        </authorList>
    </citation>
    <scope>NUCLEOTIDE SEQUENCE</scope>
</reference>
<evidence type="ECO:0000313" key="1">
    <source>
        <dbReference type="EMBL" id="CAJ1390001.1"/>
    </source>
</evidence>
<dbReference type="Proteomes" id="UP001178507">
    <property type="component" value="Unassembled WGS sequence"/>
</dbReference>
<evidence type="ECO:0000313" key="2">
    <source>
        <dbReference type="Proteomes" id="UP001178507"/>
    </source>
</evidence>
<keyword evidence="2" id="KW-1185">Reference proteome</keyword>
<comment type="caution">
    <text evidence="1">The sequence shown here is derived from an EMBL/GenBank/DDBJ whole genome shotgun (WGS) entry which is preliminary data.</text>
</comment>
<protein>
    <submittedName>
        <fullName evidence="1">Uncharacterized protein</fullName>
    </submittedName>
</protein>